<organism evidence="2 3">
    <name type="scientific">Tegillarca granosa</name>
    <name type="common">Malaysian cockle</name>
    <name type="synonym">Anadara granosa</name>
    <dbReference type="NCBI Taxonomy" id="220873"/>
    <lineage>
        <taxon>Eukaryota</taxon>
        <taxon>Metazoa</taxon>
        <taxon>Spiralia</taxon>
        <taxon>Lophotrochozoa</taxon>
        <taxon>Mollusca</taxon>
        <taxon>Bivalvia</taxon>
        <taxon>Autobranchia</taxon>
        <taxon>Pteriomorphia</taxon>
        <taxon>Arcoida</taxon>
        <taxon>Arcoidea</taxon>
        <taxon>Arcidae</taxon>
        <taxon>Tegillarca</taxon>
    </lineage>
</organism>
<accession>A0ABQ9FJI8</accession>
<evidence type="ECO:0000256" key="1">
    <source>
        <dbReference type="SAM" id="Phobius"/>
    </source>
</evidence>
<keyword evidence="1" id="KW-0472">Membrane</keyword>
<keyword evidence="1" id="KW-1133">Transmembrane helix</keyword>
<dbReference type="Proteomes" id="UP001217089">
    <property type="component" value="Unassembled WGS sequence"/>
</dbReference>
<gene>
    <name evidence="2" type="ORF">KUTeg_005354</name>
</gene>
<reference evidence="2 3" key="1">
    <citation type="submission" date="2022-12" db="EMBL/GenBank/DDBJ databases">
        <title>Chromosome-level genome of Tegillarca granosa.</title>
        <authorList>
            <person name="Kim J."/>
        </authorList>
    </citation>
    <scope>NUCLEOTIDE SEQUENCE [LARGE SCALE GENOMIC DNA]</scope>
    <source>
        <strain evidence="2">Teg-2019</strain>
        <tissue evidence="2">Adductor muscle</tissue>
    </source>
</reference>
<name>A0ABQ9FJI8_TEGGR</name>
<dbReference type="EMBL" id="JARBDR010000246">
    <property type="protein sequence ID" value="KAJ8317450.1"/>
    <property type="molecule type" value="Genomic_DNA"/>
</dbReference>
<keyword evidence="1" id="KW-0812">Transmembrane</keyword>
<keyword evidence="3" id="KW-1185">Reference proteome</keyword>
<evidence type="ECO:0000313" key="2">
    <source>
        <dbReference type="EMBL" id="KAJ8317450.1"/>
    </source>
</evidence>
<feature type="transmembrane region" description="Helical" evidence="1">
    <location>
        <begin position="92"/>
        <end position="112"/>
    </location>
</feature>
<sequence length="138" mass="15740">MNVIMKITLIKRRKTRVIQGAILLIGLSSLVAWQQFGNAESRRLNDQSLSLKVDFYKIPSRHLTSLPNCTPRAIEQFPKGLFTNFERQHGAIILHILSAVYMFLGFALILSVHDINPVKQSDLKATQHSFTISMQSRY</sequence>
<proteinExistence type="predicted"/>
<protein>
    <submittedName>
        <fullName evidence="2">Uncharacterized protein</fullName>
    </submittedName>
</protein>
<comment type="caution">
    <text evidence="2">The sequence shown here is derived from an EMBL/GenBank/DDBJ whole genome shotgun (WGS) entry which is preliminary data.</text>
</comment>
<evidence type="ECO:0000313" key="3">
    <source>
        <dbReference type="Proteomes" id="UP001217089"/>
    </source>
</evidence>